<dbReference type="AlphaFoldDB" id="A0A1I6GQG7"/>
<dbReference type="RefSeq" id="WP_090199503.1">
    <property type="nucleotide sequence ID" value="NZ_FOYP01000001.1"/>
</dbReference>
<evidence type="ECO:0000313" key="2">
    <source>
        <dbReference type="EMBL" id="SFR44277.1"/>
    </source>
</evidence>
<dbReference type="OrthoDB" id="5936191at2"/>
<feature type="signal peptide" evidence="1">
    <location>
        <begin position="1"/>
        <end position="20"/>
    </location>
</feature>
<keyword evidence="1" id="KW-0732">Signal</keyword>
<feature type="chain" id="PRO_5011584518" description="Clp protease" evidence="1">
    <location>
        <begin position="21"/>
        <end position="217"/>
    </location>
</feature>
<dbReference type="STRING" id="390270.SAMN04488005_2012"/>
<name>A0A1I6GQG7_9RHOB</name>
<protein>
    <recommendedName>
        <fullName evidence="4">Clp protease</fullName>
    </recommendedName>
</protein>
<reference evidence="3" key="1">
    <citation type="submission" date="2016-10" db="EMBL/GenBank/DDBJ databases">
        <authorList>
            <person name="Varghese N."/>
            <person name="Submissions S."/>
        </authorList>
    </citation>
    <scope>NUCLEOTIDE SEQUENCE [LARGE SCALE GENOMIC DNA]</scope>
    <source>
        <strain evidence="3">DSM 26879</strain>
    </source>
</reference>
<dbReference type="Gene3D" id="3.90.226.10">
    <property type="entry name" value="2-enoyl-CoA Hydratase, Chain A, domain 1"/>
    <property type="match status" value="1"/>
</dbReference>
<dbReference type="SUPFAM" id="SSF52096">
    <property type="entry name" value="ClpP/crotonase"/>
    <property type="match status" value="1"/>
</dbReference>
<evidence type="ECO:0000313" key="3">
    <source>
        <dbReference type="Proteomes" id="UP000199478"/>
    </source>
</evidence>
<proteinExistence type="predicted"/>
<organism evidence="2 3">
    <name type="scientific">Yoonia tamlensis</name>
    <dbReference type="NCBI Taxonomy" id="390270"/>
    <lineage>
        <taxon>Bacteria</taxon>
        <taxon>Pseudomonadati</taxon>
        <taxon>Pseudomonadota</taxon>
        <taxon>Alphaproteobacteria</taxon>
        <taxon>Rhodobacterales</taxon>
        <taxon>Paracoccaceae</taxon>
        <taxon>Yoonia</taxon>
    </lineage>
</organism>
<gene>
    <name evidence="2" type="ORF">SAMN04488005_2012</name>
</gene>
<evidence type="ECO:0008006" key="4">
    <source>
        <dbReference type="Google" id="ProtNLM"/>
    </source>
</evidence>
<accession>A0A1I6GQG7</accession>
<dbReference type="Proteomes" id="UP000199478">
    <property type="component" value="Unassembled WGS sequence"/>
</dbReference>
<evidence type="ECO:0000256" key="1">
    <source>
        <dbReference type="SAM" id="SignalP"/>
    </source>
</evidence>
<keyword evidence="3" id="KW-1185">Reference proteome</keyword>
<dbReference type="EMBL" id="FOYP01000001">
    <property type="protein sequence ID" value="SFR44277.1"/>
    <property type="molecule type" value="Genomic_DNA"/>
</dbReference>
<sequence length="217" mass="24627">MKLFSLYLSLIIATAGPVSAQKIPNGVDAQVGKFFVDGTTLIYNTNNVPPDQYAEMESDDVALFSDILEANPNTKLLQLTSTGGSVWAGEEMARIAMDYRLDTRVSGECSSACVTLFLAGNQRVLDRGGAIGFHQNAWHADGLREYYKYWHRDENWDNPFDFGSWLYRDVQTEMHRQLSYLVARGVDPVFAIETKRERSNIWYPTRRELEEAGVLRD</sequence>
<dbReference type="InterPro" id="IPR029045">
    <property type="entry name" value="ClpP/crotonase-like_dom_sf"/>
</dbReference>